<evidence type="ECO:0000256" key="1">
    <source>
        <dbReference type="ARBA" id="ARBA00022801"/>
    </source>
</evidence>
<evidence type="ECO:0000256" key="2">
    <source>
        <dbReference type="ARBA" id="ARBA00022963"/>
    </source>
</evidence>
<dbReference type="GO" id="GO:0016042">
    <property type="term" value="P:lipid catabolic process"/>
    <property type="evidence" value="ECO:0007669"/>
    <property type="project" value="UniProtKB-UniRule"/>
</dbReference>
<feature type="active site" description="Proton acceptor" evidence="4">
    <location>
        <position position="185"/>
    </location>
</feature>
<comment type="caution">
    <text evidence="4">Lacks conserved residue(s) required for the propagation of feature annotation.</text>
</comment>
<dbReference type="InterPro" id="IPR016035">
    <property type="entry name" value="Acyl_Trfase/lysoPLipase"/>
</dbReference>
<evidence type="ECO:0000313" key="7">
    <source>
        <dbReference type="Proteomes" id="UP000237925"/>
    </source>
</evidence>
<gene>
    <name evidence="6" type="ORF">C6568_09745</name>
</gene>
<keyword evidence="3 4" id="KW-0443">Lipid metabolism</keyword>
<evidence type="ECO:0000256" key="4">
    <source>
        <dbReference type="PROSITE-ProRule" id="PRU01161"/>
    </source>
</evidence>
<dbReference type="AlphaFoldDB" id="A0A2R3QCL6"/>
<dbReference type="InterPro" id="IPR050301">
    <property type="entry name" value="NTE"/>
</dbReference>
<dbReference type="PANTHER" id="PTHR14226:SF29">
    <property type="entry name" value="NEUROPATHY TARGET ESTERASE SWS"/>
    <property type="match status" value="1"/>
</dbReference>
<evidence type="ECO:0000256" key="3">
    <source>
        <dbReference type="ARBA" id="ARBA00023098"/>
    </source>
</evidence>
<dbReference type="Proteomes" id="UP000237925">
    <property type="component" value="Chromosome"/>
</dbReference>
<dbReference type="Pfam" id="PF01734">
    <property type="entry name" value="Patatin"/>
    <property type="match status" value="1"/>
</dbReference>
<keyword evidence="2 4" id="KW-0442">Lipid degradation</keyword>
<dbReference type="KEGG" id="mela:C6568_09745"/>
<dbReference type="PROSITE" id="PS51635">
    <property type="entry name" value="PNPLA"/>
    <property type="match status" value="1"/>
</dbReference>
<proteinExistence type="predicted"/>
<dbReference type="RefSeq" id="WP_106683951.1">
    <property type="nucleotide sequence ID" value="NZ_CP027667.1"/>
</dbReference>
<accession>A0A2R3QCL6</accession>
<keyword evidence="1 4" id="KW-0378">Hydrolase</keyword>
<dbReference type="EMBL" id="CP027667">
    <property type="protein sequence ID" value="AVO49519.1"/>
    <property type="molecule type" value="Genomic_DNA"/>
</dbReference>
<dbReference type="Gene3D" id="3.40.1090.10">
    <property type="entry name" value="Cytosolic phospholipase A2 catalytic domain"/>
    <property type="match status" value="2"/>
</dbReference>
<keyword evidence="7" id="KW-1185">Reference proteome</keyword>
<evidence type="ECO:0000313" key="6">
    <source>
        <dbReference type="EMBL" id="AVO49519.1"/>
    </source>
</evidence>
<feature type="short sequence motif" description="GXSXG" evidence="4">
    <location>
        <begin position="55"/>
        <end position="59"/>
    </location>
</feature>
<dbReference type="GO" id="GO:0016787">
    <property type="term" value="F:hydrolase activity"/>
    <property type="evidence" value="ECO:0007669"/>
    <property type="project" value="UniProtKB-UniRule"/>
</dbReference>
<dbReference type="InterPro" id="IPR002641">
    <property type="entry name" value="PNPLA_dom"/>
</dbReference>
<reference evidence="6 7" key="1">
    <citation type="submission" date="2018-03" db="EMBL/GenBank/DDBJ databases">
        <title>Genome sequencing of Melaminivora sp.</title>
        <authorList>
            <person name="Kim S.-J."/>
            <person name="Heo J."/>
            <person name="Ahn J.-H."/>
            <person name="Kwon S.-W."/>
        </authorList>
    </citation>
    <scope>NUCLEOTIDE SEQUENCE [LARGE SCALE GENOMIC DNA]</scope>
    <source>
        <strain evidence="6 7">SC2-9</strain>
    </source>
</reference>
<dbReference type="OrthoDB" id="9798773at2"/>
<sequence length="298" mass="32605">MSEAAVHSSGQVPVAAPRAGRVALVIGSGSVQCAAALGLWRVLQREGIGLDLLVGCSGGSLYAGQMAMGRDIDTCERMTKELWTPAITRKRDLRSMLSALMPGMFRFDGGVGLIHDGPLMQALSVPFGDMRFSDTVTPLRVAATDVLSGESVVLQDGLVRDAIRASVAIPYVWKPYKIDGRWLFDGCVSNPLPVDIAIREGADLILAMGFESPYPARVRSVTRYAFQVNSVYTNRLFRANFAFHNLAHHAEIVPILPEFDRPVRLFDTHLIPYVIEQGERAAEAQIDYIKQVLGRVHA</sequence>
<dbReference type="SUPFAM" id="SSF52151">
    <property type="entry name" value="FabD/lysophospholipase-like"/>
    <property type="match status" value="1"/>
</dbReference>
<feature type="active site" description="Nucleophile" evidence="4">
    <location>
        <position position="57"/>
    </location>
</feature>
<evidence type="ECO:0000259" key="5">
    <source>
        <dbReference type="PROSITE" id="PS51635"/>
    </source>
</evidence>
<organism evidence="6 7">
    <name type="scientific">Melaminivora suipulveris</name>
    <dbReference type="NCBI Taxonomy" id="2109913"/>
    <lineage>
        <taxon>Bacteria</taxon>
        <taxon>Pseudomonadati</taxon>
        <taxon>Pseudomonadota</taxon>
        <taxon>Betaproteobacteria</taxon>
        <taxon>Burkholderiales</taxon>
        <taxon>Comamonadaceae</taxon>
        <taxon>Melaminivora</taxon>
    </lineage>
</organism>
<feature type="domain" description="PNPLA" evidence="5">
    <location>
        <begin position="24"/>
        <end position="198"/>
    </location>
</feature>
<protein>
    <recommendedName>
        <fullName evidence="5">PNPLA domain-containing protein</fullName>
    </recommendedName>
</protein>
<name>A0A2R3QCL6_9BURK</name>
<dbReference type="PANTHER" id="PTHR14226">
    <property type="entry name" value="NEUROPATHY TARGET ESTERASE/SWISS CHEESE D.MELANOGASTER"/>
    <property type="match status" value="1"/>
</dbReference>